<accession>A0AAV8QKU6</accession>
<protein>
    <submittedName>
        <fullName evidence="1">Uncharacterized protein</fullName>
    </submittedName>
</protein>
<sequence>MAGLVRSRDVGKICKDRFEAEVWLAGLKALVYSGQGGRSNTDGWSNSGPDFDVVTYMLIRRISFFFIKYLVA</sequence>
<evidence type="ECO:0000313" key="1">
    <source>
        <dbReference type="EMBL" id="KAJ8476477.1"/>
    </source>
</evidence>
<gene>
    <name evidence="1" type="ORF">OPV22_020204</name>
</gene>
<proteinExistence type="predicted"/>
<reference evidence="1 2" key="1">
    <citation type="submission" date="2022-12" db="EMBL/GenBank/DDBJ databases">
        <title>Chromosome-scale assembly of the Ensete ventricosum genome.</title>
        <authorList>
            <person name="Dussert Y."/>
            <person name="Stocks J."/>
            <person name="Wendawek A."/>
            <person name="Woldeyes F."/>
            <person name="Nichols R.A."/>
            <person name="Borrell J.S."/>
        </authorList>
    </citation>
    <scope>NUCLEOTIDE SEQUENCE [LARGE SCALE GENOMIC DNA]</scope>
    <source>
        <strain evidence="2">cv. Maze</strain>
        <tissue evidence="1">Seeds</tissue>
    </source>
</reference>
<organism evidence="1 2">
    <name type="scientific">Ensete ventricosum</name>
    <name type="common">Abyssinian banana</name>
    <name type="synonym">Musa ensete</name>
    <dbReference type="NCBI Taxonomy" id="4639"/>
    <lineage>
        <taxon>Eukaryota</taxon>
        <taxon>Viridiplantae</taxon>
        <taxon>Streptophyta</taxon>
        <taxon>Embryophyta</taxon>
        <taxon>Tracheophyta</taxon>
        <taxon>Spermatophyta</taxon>
        <taxon>Magnoliopsida</taxon>
        <taxon>Liliopsida</taxon>
        <taxon>Zingiberales</taxon>
        <taxon>Musaceae</taxon>
        <taxon>Ensete</taxon>
    </lineage>
</organism>
<evidence type="ECO:0000313" key="2">
    <source>
        <dbReference type="Proteomes" id="UP001222027"/>
    </source>
</evidence>
<dbReference type="Proteomes" id="UP001222027">
    <property type="component" value="Unassembled WGS sequence"/>
</dbReference>
<dbReference type="EMBL" id="JAQQAF010000006">
    <property type="protein sequence ID" value="KAJ8476477.1"/>
    <property type="molecule type" value="Genomic_DNA"/>
</dbReference>
<name>A0AAV8QKU6_ENSVE</name>
<comment type="caution">
    <text evidence="1">The sequence shown here is derived from an EMBL/GenBank/DDBJ whole genome shotgun (WGS) entry which is preliminary data.</text>
</comment>
<dbReference type="AlphaFoldDB" id="A0AAV8QKU6"/>
<keyword evidence="2" id="KW-1185">Reference proteome</keyword>